<dbReference type="EMBL" id="NHNI01000001">
    <property type="protein sequence ID" value="OZY86198.1"/>
    <property type="molecule type" value="Genomic_DNA"/>
</dbReference>
<evidence type="ECO:0000256" key="1">
    <source>
        <dbReference type="ARBA" id="ARBA00004370"/>
    </source>
</evidence>
<keyword evidence="5" id="KW-0472">Membrane</keyword>
<dbReference type="Proteomes" id="UP000216101">
    <property type="component" value="Unassembled WGS sequence"/>
</dbReference>
<feature type="transmembrane region" description="Helical" evidence="5">
    <location>
        <begin position="6"/>
        <end position="39"/>
    </location>
</feature>
<feature type="domain" description="Methyl-accepting transducer" evidence="6">
    <location>
        <begin position="78"/>
        <end position="245"/>
    </location>
</feature>
<organism evidence="7 8">
    <name type="scientific">Cellvibrio mixtus</name>
    <dbReference type="NCBI Taxonomy" id="39650"/>
    <lineage>
        <taxon>Bacteria</taxon>
        <taxon>Pseudomonadati</taxon>
        <taxon>Pseudomonadota</taxon>
        <taxon>Gammaproteobacteria</taxon>
        <taxon>Cellvibrionales</taxon>
        <taxon>Cellvibrionaceae</taxon>
        <taxon>Cellvibrio</taxon>
    </lineage>
</organism>
<keyword evidence="2 3" id="KW-0807">Transducer</keyword>
<evidence type="ECO:0000256" key="4">
    <source>
        <dbReference type="SAM" id="MobiDB-lite"/>
    </source>
</evidence>
<evidence type="ECO:0000313" key="7">
    <source>
        <dbReference type="EMBL" id="OZY86198.1"/>
    </source>
</evidence>
<evidence type="ECO:0000313" key="8">
    <source>
        <dbReference type="Proteomes" id="UP000216101"/>
    </source>
</evidence>
<dbReference type="SMART" id="SM00283">
    <property type="entry name" value="MA"/>
    <property type="match status" value="1"/>
</dbReference>
<name>A0A266Q8L6_9GAMM</name>
<dbReference type="GO" id="GO:0016020">
    <property type="term" value="C:membrane"/>
    <property type="evidence" value="ECO:0007669"/>
    <property type="project" value="UniProtKB-SubCell"/>
</dbReference>
<accession>A0A266Q8L6</accession>
<evidence type="ECO:0000259" key="6">
    <source>
        <dbReference type="PROSITE" id="PS50111"/>
    </source>
</evidence>
<dbReference type="Gene3D" id="1.10.287.950">
    <property type="entry name" value="Methyl-accepting chemotaxis protein"/>
    <property type="match status" value="1"/>
</dbReference>
<dbReference type="Pfam" id="PF00015">
    <property type="entry name" value="MCPsignal"/>
    <property type="match status" value="1"/>
</dbReference>
<comment type="caution">
    <text evidence="7">The sequence shown here is derived from an EMBL/GenBank/DDBJ whole genome shotgun (WGS) entry which is preliminary data.</text>
</comment>
<keyword evidence="5" id="KW-0812">Transmembrane</keyword>
<evidence type="ECO:0000256" key="5">
    <source>
        <dbReference type="SAM" id="Phobius"/>
    </source>
</evidence>
<comment type="subcellular location">
    <subcellularLocation>
        <location evidence="1">Membrane</location>
    </subcellularLocation>
</comment>
<keyword evidence="5" id="KW-1133">Transmembrane helix</keyword>
<evidence type="ECO:0000256" key="3">
    <source>
        <dbReference type="PROSITE-ProRule" id="PRU00284"/>
    </source>
</evidence>
<dbReference type="GO" id="GO:0006935">
    <property type="term" value="P:chemotaxis"/>
    <property type="evidence" value="ECO:0007669"/>
    <property type="project" value="UniProtKB-ARBA"/>
</dbReference>
<proteinExistence type="predicted"/>
<sequence length="376" mass="41041">MPIKQLIVVALAVIGGGLLGIWFHPLLAVLFSTALMLLLVLQSNARVIAFPAGENISLSPNRPLEETSLLLDEAIQDTQRNLASQIAVQSDAIALLTQSFDAIKTLLEKQQHYINQMLYESDSDAQKSTVSARMSLFAENTYSLLNRFVDTTVEISASSMELVEKVGAIAEQMPNVIRALKDIDQIAAQTNLLALNAAIEAARAGEAGRGFAVVADEVRALSNRSAGFSKDIQQQLGSIANAIADLDVVVGRVASQDMSYVLHAKADMQHISTHLIHKANADEETTHNMDLLINQLVNALNNAVRALQFEDMSKQNMEYSIARLNELQPLVRILSVATQSPEQLDAEILRYKNSEQRQKHNPVSASSVESGSIDLF</sequence>
<keyword evidence="8" id="KW-1185">Reference proteome</keyword>
<dbReference type="GO" id="GO:0007165">
    <property type="term" value="P:signal transduction"/>
    <property type="evidence" value="ECO:0007669"/>
    <property type="project" value="UniProtKB-KW"/>
</dbReference>
<dbReference type="AlphaFoldDB" id="A0A266Q8L6"/>
<dbReference type="RefSeq" id="WP_094983927.1">
    <property type="nucleotide sequence ID" value="NZ_NHNI01000001.1"/>
</dbReference>
<gene>
    <name evidence="7" type="ORF">CBP51_03975</name>
</gene>
<dbReference type="PANTHER" id="PTHR32089">
    <property type="entry name" value="METHYL-ACCEPTING CHEMOTAXIS PROTEIN MCPB"/>
    <property type="match status" value="1"/>
</dbReference>
<reference evidence="8" key="1">
    <citation type="submission" date="2017-05" db="EMBL/GenBank/DDBJ databases">
        <authorList>
            <person name="Barney B.M."/>
        </authorList>
    </citation>
    <scope>NUCLEOTIDE SEQUENCE [LARGE SCALE GENOMIC DNA]</scope>
    <source>
        <strain evidence="8">PSBB022</strain>
    </source>
</reference>
<dbReference type="PROSITE" id="PS50111">
    <property type="entry name" value="CHEMOTAXIS_TRANSDUC_2"/>
    <property type="match status" value="1"/>
</dbReference>
<dbReference type="PANTHER" id="PTHR32089:SF41">
    <property type="entry name" value="METHYL-ACCEPTING CHEMOTAXIS PROTEIN"/>
    <property type="match status" value="1"/>
</dbReference>
<dbReference type="InterPro" id="IPR004089">
    <property type="entry name" value="MCPsignal_dom"/>
</dbReference>
<evidence type="ECO:0000256" key="2">
    <source>
        <dbReference type="ARBA" id="ARBA00023224"/>
    </source>
</evidence>
<feature type="region of interest" description="Disordered" evidence="4">
    <location>
        <begin position="355"/>
        <end position="376"/>
    </location>
</feature>
<dbReference type="SUPFAM" id="SSF58104">
    <property type="entry name" value="Methyl-accepting chemotaxis protein (MCP) signaling domain"/>
    <property type="match status" value="1"/>
</dbReference>
<feature type="compositionally biased region" description="Polar residues" evidence="4">
    <location>
        <begin position="361"/>
        <end position="370"/>
    </location>
</feature>
<protein>
    <recommendedName>
        <fullName evidence="6">Methyl-accepting transducer domain-containing protein</fullName>
    </recommendedName>
</protein>